<dbReference type="Proteomes" id="UP001152523">
    <property type="component" value="Unassembled WGS sequence"/>
</dbReference>
<dbReference type="GO" id="GO:0015074">
    <property type="term" value="P:DNA integration"/>
    <property type="evidence" value="ECO:0007669"/>
    <property type="project" value="InterPro"/>
</dbReference>
<protein>
    <recommendedName>
        <fullName evidence="1">Integrase catalytic domain-containing protein</fullName>
    </recommendedName>
</protein>
<comment type="caution">
    <text evidence="2">The sequence shown here is derived from an EMBL/GenBank/DDBJ whole genome shotgun (WGS) entry which is preliminary data.</text>
</comment>
<dbReference type="AlphaFoldDB" id="A0AAV0G1B3"/>
<dbReference type="InterPro" id="IPR036397">
    <property type="entry name" value="RNaseH_sf"/>
</dbReference>
<name>A0AAV0G1B3_9ASTE</name>
<dbReference type="InterPro" id="IPR039537">
    <property type="entry name" value="Retrotran_Ty1/copia-like"/>
</dbReference>
<feature type="domain" description="Integrase catalytic" evidence="1">
    <location>
        <begin position="1"/>
        <end position="139"/>
    </location>
</feature>
<keyword evidence="3" id="KW-1185">Reference proteome</keyword>
<evidence type="ECO:0000259" key="1">
    <source>
        <dbReference type="PROSITE" id="PS50994"/>
    </source>
</evidence>
<dbReference type="PANTHER" id="PTHR42648:SF25">
    <property type="entry name" value="RNA-DIRECTED DNA POLYMERASE"/>
    <property type="match status" value="1"/>
</dbReference>
<dbReference type="Gene3D" id="3.30.420.10">
    <property type="entry name" value="Ribonuclease H-like superfamily/Ribonuclease H"/>
    <property type="match status" value="1"/>
</dbReference>
<evidence type="ECO:0000313" key="3">
    <source>
        <dbReference type="Proteomes" id="UP001152523"/>
    </source>
</evidence>
<dbReference type="InterPro" id="IPR001584">
    <property type="entry name" value="Integrase_cat-core"/>
</dbReference>
<evidence type="ECO:0000313" key="2">
    <source>
        <dbReference type="EMBL" id="CAH9141716.1"/>
    </source>
</evidence>
<reference evidence="2" key="1">
    <citation type="submission" date="2022-07" db="EMBL/GenBank/DDBJ databases">
        <authorList>
            <person name="Macas J."/>
            <person name="Novak P."/>
            <person name="Neumann P."/>
        </authorList>
    </citation>
    <scope>NUCLEOTIDE SEQUENCE</scope>
</reference>
<sequence>MVLIDASTRWSHVSLLSTRNFAFANLLAQIIRLRSQFPDYSIKKIRLDNAGEFTSQSFNDYCMSIGIDVEHPVPHVHTQNGLAESLIKQLQLIARPLLMKSRLPSSAWGYAIMHAANLIQLRPTAYHKFSPLRLISGKEPNISHLKIFGCSVYVPIAPPYRTIMGPQRRLGIYVGFKSPSIINYLEPMTGDLFTARFDDCHFDETVFPALGGDIKEMDPRTKDITWNATNLSFLDSRTNACEQEIQKIIHLQNVANQLPDAFTDSKKVTKSHIPTLNAPSRIEILAEISERTLANESMIRKKNVIDHLVQEI</sequence>
<dbReference type="SUPFAM" id="SSF53098">
    <property type="entry name" value="Ribonuclease H-like"/>
    <property type="match status" value="1"/>
</dbReference>
<dbReference type="GO" id="GO:0003676">
    <property type="term" value="F:nucleic acid binding"/>
    <property type="evidence" value="ECO:0007669"/>
    <property type="project" value="InterPro"/>
</dbReference>
<dbReference type="PANTHER" id="PTHR42648">
    <property type="entry name" value="TRANSPOSASE, PUTATIVE-RELATED"/>
    <property type="match status" value="1"/>
</dbReference>
<accession>A0AAV0G1B3</accession>
<dbReference type="EMBL" id="CAMAPF010001033">
    <property type="protein sequence ID" value="CAH9141716.1"/>
    <property type="molecule type" value="Genomic_DNA"/>
</dbReference>
<gene>
    <name evidence="2" type="ORF">CEPIT_LOCUS39347</name>
</gene>
<dbReference type="InterPro" id="IPR012337">
    <property type="entry name" value="RNaseH-like_sf"/>
</dbReference>
<organism evidence="2 3">
    <name type="scientific">Cuscuta epithymum</name>
    <dbReference type="NCBI Taxonomy" id="186058"/>
    <lineage>
        <taxon>Eukaryota</taxon>
        <taxon>Viridiplantae</taxon>
        <taxon>Streptophyta</taxon>
        <taxon>Embryophyta</taxon>
        <taxon>Tracheophyta</taxon>
        <taxon>Spermatophyta</taxon>
        <taxon>Magnoliopsida</taxon>
        <taxon>eudicotyledons</taxon>
        <taxon>Gunneridae</taxon>
        <taxon>Pentapetalae</taxon>
        <taxon>asterids</taxon>
        <taxon>lamiids</taxon>
        <taxon>Solanales</taxon>
        <taxon>Convolvulaceae</taxon>
        <taxon>Cuscuteae</taxon>
        <taxon>Cuscuta</taxon>
        <taxon>Cuscuta subgen. Cuscuta</taxon>
    </lineage>
</organism>
<dbReference type="PROSITE" id="PS50994">
    <property type="entry name" value="INTEGRASE"/>
    <property type="match status" value="1"/>
</dbReference>
<proteinExistence type="predicted"/>